<gene>
    <name evidence="7" type="ORF">ACHE_80299A</name>
</gene>
<evidence type="ECO:0000256" key="5">
    <source>
        <dbReference type="ARBA" id="ARBA00023295"/>
    </source>
</evidence>
<protein>
    <recommendedName>
        <fullName evidence="6">Carbohydrate kinase PfkB domain-containing protein</fullName>
    </recommendedName>
</protein>
<feature type="domain" description="Carbohydrate kinase PfkB" evidence="6">
    <location>
        <begin position="400"/>
        <end position="615"/>
    </location>
</feature>
<organism evidence="7 8">
    <name type="scientific">Aspergillus chevalieri</name>
    <name type="common">Eurotium chevalieri</name>
    <dbReference type="NCBI Taxonomy" id="182096"/>
    <lineage>
        <taxon>Eukaryota</taxon>
        <taxon>Fungi</taxon>
        <taxon>Dikarya</taxon>
        <taxon>Ascomycota</taxon>
        <taxon>Pezizomycotina</taxon>
        <taxon>Eurotiomycetes</taxon>
        <taxon>Eurotiomycetidae</taxon>
        <taxon>Eurotiales</taxon>
        <taxon>Aspergillaceae</taxon>
        <taxon>Aspergillus</taxon>
        <taxon>Aspergillus subgen. Aspergillus</taxon>
    </lineage>
</organism>
<dbReference type="InterPro" id="IPR022830">
    <property type="entry name" value="Indigdn_synthA-like"/>
</dbReference>
<name>A0A7R7VX44_ASPCH</name>
<dbReference type="GO" id="GO:0016798">
    <property type="term" value="F:hydrolase activity, acting on glycosyl bonds"/>
    <property type="evidence" value="ECO:0007669"/>
    <property type="project" value="UniProtKB-KW"/>
</dbReference>
<dbReference type="GeneID" id="66986748"/>
<keyword evidence="3" id="KW-0464">Manganese</keyword>
<dbReference type="Pfam" id="PF00294">
    <property type="entry name" value="PfkB"/>
    <property type="match status" value="1"/>
</dbReference>
<dbReference type="InterPro" id="IPR011611">
    <property type="entry name" value="PfkB_dom"/>
</dbReference>
<dbReference type="Proteomes" id="UP000637239">
    <property type="component" value="Chromosome 8"/>
</dbReference>
<dbReference type="SUPFAM" id="SSF110581">
    <property type="entry name" value="Indigoidine synthase A-like"/>
    <property type="match status" value="1"/>
</dbReference>
<evidence type="ECO:0000313" key="8">
    <source>
        <dbReference type="Proteomes" id="UP000637239"/>
    </source>
</evidence>
<dbReference type="EMBL" id="AP024423">
    <property type="protein sequence ID" value="BCR92399.1"/>
    <property type="molecule type" value="Genomic_DNA"/>
</dbReference>
<dbReference type="Gene3D" id="3.40.1790.10">
    <property type="entry name" value="Indigoidine synthase domain"/>
    <property type="match status" value="1"/>
</dbReference>
<dbReference type="InterPro" id="IPR007342">
    <property type="entry name" value="PsuG"/>
</dbReference>
<dbReference type="Gene3D" id="3.40.1190.20">
    <property type="match status" value="1"/>
</dbReference>
<reference evidence="7" key="2">
    <citation type="submission" date="2021-02" db="EMBL/GenBank/DDBJ databases">
        <title>Aspergillus chevalieri M1 genome sequence.</title>
        <authorList>
            <person name="Kadooka C."/>
            <person name="Mori K."/>
            <person name="Futagami T."/>
        </authorList>
    </citation>
    <scope>NUCLEOTIDE SEQUENCE</scope>
    <source>
        <strain evidence="7">M1</strain>
    </source>
</reference>
<accession>A0A7R7VX44</accession>
<dbReference type="GO" id="GO:0005737">
    <property type="term" value="C:cytoplasm"/>
    <property type="evidence" value="ECO:0007669"/>
    <property type="project" value="TreeGrafter"/>
</dbReference>
<evidence type="ECO:0000256" key="1">
    <source>
        <dbReference type="ARBA" id="ARBA00022723"/>
    </source>
</evidence>
<reference evidence="7" key="1">
    <citation type="submission" date="2021-01" db="EMBL/GenBank/DDBJ databases">
        <authorList>
            <consortium name="Aspergillus chevalieri M1 genome sequencing consortium"/>
            <person name="Kazuki M."/>
            <person name="Futagami T."/>
        </authorList>
    </citation>
    <scope>NUCLEOTIDE SEQUENCE</scope>
    <source>
        <strain evidence="7">M1</strain>
    </source>
</reference>
<keyword evidence="4" id="KW-0456">Lyase</keyword>
<dbReference type="GO" id="GO:0046872">
    <property type="term" value="F:metal ion binding"/>
    <property type="evidence" value="ECO:0007669"/>
    <property type="project" value="UniProtKB-KW"/>
</dbReference>
<keyword evidence="2" id="KW-0378">Hydrolase</keyword>
<dbReference type="SUPFAM" id="SSF53613">
    <property type="entry name" value="Ribokinase-like"/>
    <property type="match status" value="1"/>
</dbReference>
<dbReference type="CDD" id="cd01941">
    <property type="entry name" value="YeiC_kinase_like"/>
    <property type="match status" value="1"/>
</dbReference>
<evidence type="ECO:0000313" key="7">
    <source>
        <dbReference type="EMBL" id="BCR92399.1"/>
    </source>
</evidence>
<dbReference type="PANTHER" id="PTHR42909">
    <property type="entry name" value="ZGC:136858"/>
    <property type="match status" value="1"/>
</dbReference>
<dbReference type="InterPro" id="IPR029056">
    <property type="entry name" value="Ribokinase-like"/>
</dbReference>
<keyword evidence="8" id="KW-1185">Reference proteome</keyword>
<dbReference type="HAMAP" id="MF_01876">
    <property type="entry name" value="PsiMP_glycosidase"/>
    <property type="match status" value="1"/>
</dbReference>
<keyword evidence="5" id="KW-0326">Glycosidase</keyword>
<dbReference type="AlphaFoldDB" id="A0A7R7VX44"/>
<evidence type="ECO:0000259" key="6">
    <source>
        <dbReference type="Pfam" id="PF00294"/>
    </source>
</evidence>
<keyword evidence="1" id="KW-0479">Metal-binding</keyword>
<dbReference type="RefSeq" id="XP_043140912.1">
    <property type="nucleotide sequence ID" value="XM_043283655.1"/>
</dbReference>
<dbReference type="PANTHER" id="PTHR42909:SF1">
    <property type="entry name" value="CARBOHYDRATE KINASE PFKB DOMAIN-CONTAINING PROTEIN"/>
    <property type="match status" value="1"/>
</dbReference>
<evidence type="ECO:0000256" key="4">
    <source>
        <dbReference type="ARBA" id="ARBA00023239"/>
    </source>
</evidence>
<dbReference type="GO" id="GO:0004730">
    <property type="term" value="F:pseudouridylate synthase activity"/>
    <property type="evidence" value="ECO:0007669"/>
    <property type="project" value="InterPro"/>
</dbReference>
<evidence type="ECO:0000256" key="3">
    <source>
        <dbReference type="ARBA" id="ARBA00023211"/>
    </source>
</evidence>
<sequence length="791" mass="83278">MLATQAAARFCGRRFCGRTAGVSAARAPRPTRCYHDFGQSKFLKVSEEIRDAVATGKPVVALESTIYTHGFPYPESVALASLLESIVRVNGGVPATIGILNGVARVGLDAEELIELASTAEKKNALKVSRRDLGYICGLGAAGKPLHGGTTVSGTMMLAHMAGIKVFGTGGLGGVHRGGENSMDISADLTELGRTPVAVVSSGCKSFLDIPRTLEYLETEGVCVGTFADGRHGSVDFPAFFTRDSGIKSPKVIQNEAEAAAIIYAQSKLAVSSGIHFANPVPLEQSIPKEDMDAIIDEALHLAQVKGFQGSDNTPFVLAKIKQLSGGKSVAANRALVESNVERAAKVAVELSKLEKSDKGHSDRHMPAISETVRADHTASEVKSNLKPVTEGASEKVEKTEVLVAGSLAIDLSCDYSPLAGESTTITTPVPQTSNPAVIRQSLGGVGHNVAIAASRIGSSVLFCSVVGDDLSGRAALSALRAEKLATEGVQMLSASSARTAQYVAINDTQKDLVVAMADMGIMELPEDKLDFEGFWEPMISRTKPRWVVVDANWSPAVLAKWILVAKKHGARVAFEPVSTAKSRRLLAAIRDSDTVPNNTVSLAAPNQLELSTMYMAARERGLFESDNWFNVIDAMGIPSSGSRERLVFMTSADLVDQGIPQQSIQLLPYIPCIISKLGAQGALLTQLLRAGDPRLTSPEASPYILSRGIGSDFVGGVYMRHFPSAAVLEQGDIVSVNGAGDTLLGVLVAGLAKGAVDKQVEDILPIAQEASLRTLKSAGGVSDDLGGLGL</sequence>
<evidence type="ECO:0000256" key="2">
    <source>
        <dbReference type="ARBA" id="ARBA00022801"/>
    </source>
</evidence>
<dbReference type="Pfam" id="PF04227">
    <property type="entry name" value="Indigoidine_A"/>
    <property type="match status" value="1"/>
</dbReference>
<dbReference type="KEGG" id="ache:ACHE_80299A"/>
<proteinExistence type="inferred from homology"/>